<protein>
    <submittedName>
        <fullName evidence="1">Uncharacterized protein</fullName>
    </submittedName>
</protein>
<reference evidence="1" key="1">
    <citation type="submission" date="2022-03" db="EMBL/GenBank/DDBJ databases">
        <title>Draft genome sequence of Aduncisulcus paluster, a free-living microaerophilic Fornicata.</title>
        <authorList>
            <person name="Yuyama I."/>
            <person name="Kume K."/>
            <person name="Tamura T."/>
            <person name="Inagaki Y."/>
            <person name="Hashimoto T."/>
        </authorList>
    </citation>
    <scope>NUCLEOTIDE SEQUENCE</scope>
    <source>
        <strain evidence="1">NY0171</strain>
    </source>
</reference>
<feature type="non-terminal residue" evidence="1">
    <location>
        <position position="1"/>
    </location>
</feature>
<sequence>RGKEPEKNEQLDKLIHIQQHIEELKNSYKHRKIRTRIGSGSTGGSLRAIGMGFAVAETLPPRARKEIKDNPDRKCLPVSANLSLVIKYMSQRNIPLISSNFMSHVKDAFLLRGYYSAKKRNGKFPTTKSNMDSAVTSAL</sequence>
<gene>
    <name evidence="1" type="ORF">ADUPG1_003590</name>
</gene>
<name>A0ABQ5KYZ1_9EUKA</name>
<organism evidence="1 2">
    <name type="scientific">Aduncisulcus paluster</name>
    <dbReference type="NCBI Taxonomy" id="2918883"/>
    <lineage>
        <taxon>Eukaryota</taxon>
        <taxon>Metamonada</taxon>
        <taxon>Carpediemonas-like organisms</taxon>
        <taxon>Aduncisulcus</taxon>
    </lineage>
</organism>
<evidence type="ECO:0000313" key="2">
    <source>
        <dbReference type="Proteomes" id="UP001057375"/>
    </source>
</evidence>
<accession>A0ABQ5KYZ1</accession>
<keyword evidence="2" id="KW-1185">Reference proteome</keyword>
<evidence type="ECO:0000313" key="1">
    <source>
        <dbReference type="EMBL" id="GKT37652.1"/>
    </source>
</evidence>
<proteinExistence type="predicted"/>
<dbReference type="Proteomes" id="UP001057375">
    <property type="component" value="Unassembled WGS sequence"/>
</dbReference>
<comment type="caution">
    <text evidence="1">The sequence shown here is derived from an EMBL/GenBank/DDBJ whole genome shotgun (WGS) entry which is preliminary data.</text>
</comment>
<dbReference type="EMBL" id="BQXS01004954">
    <property type="protein sequence ID" value="GKT37652.1"/>
    <property type="molecule type" value="Genomic_DNA"/>
</dbReference>